<reference evidence="1" key="1">
    <citation type="submission" date="2021-01" db="EMBL/GenBank/DDBJ databases">
        <authorList>
            <consortium name="Genoscope - CEA"/>
            <person name="William W."/>
        </authorList>
    </citation>
    <scope>NUCLEOTIDE SEQUENCE</scope>
</reference>
<keyword evidence="2" id="KW-1185">Reference proteome</keyword>
<dbReference type="AlphaFoldDB" id="A0A8S1M2X8"/>
<dbReference type="EMBL" id="CAJJDM010000052">
    <property type="protein sequence ID" value="CAD8074267.1"/>
    <property type="molecule type" value="Genomic_DNA"/>
</dbReference>
<dbReference type="Proteomes" id="UP000688137">
    <property type="component" value="Unassembled WGS sequence"/>
</dbReference>
<sequence>MTKFLFIIVKPNTSNIHCNDNKKQQSYIKRQIQLCWLRGRVYNNFLTMNLIEIPMILKEIHNEYLLLDNKVQHLDDKFELIDFGLKLITQPYCIPKWGDENVVIYQSGRRYIYEQKFENDYPYHILCVDRFKNKYGVLNKLHKAISLHVFELDQIYEWKQTNTINDNDIFIELRLIINEKMPTENLKEALLRIKFLDDKQIYITSKKGEIFLISLTKQVKQLKLDANVISDKYFYKLPQEIHIKGIYLINNYQYKYYTVGLDRIIFSFCIEDSQIFDYHKFACLAGKVNKLQINKEKNLKYYHDKKLKSLQNINMIKCVLLLKIKL</sequence>
<protein>
    <submittedName>
        <fullName evidence="1">Uncharacterized protein</fullName>
    </submittedName>
</protein>
<comment type="caution">
    <text evidence="1">The sequence shown here is derived from an EMBL/GenBank/DDBJ whole genome shotgun (WGS) entry which is preliminary data.</text>
</comment>
<evidence type="ECO:0000313" key="1">
    <source>
        <dbReference type="EMBL" id="CAD8074267.1"/>
    </source>
</evidence>
<proteinExistence type="predicted"/>
<gene>
    <name evidence="1" type="ORF">PPRIM_AZ9-3.1.T0520173</name>
</gene>
<name>A0A8S1M2X8_PARPR</name>
<evidence type="ECO:0000313" key="2">
    <source>
        <dbReference type="Proteomes" id="UP000688137"/>
    </source>
</evidence>
<organism evidence="1 2">
    <name type="scientific">Paramecium primaurelia</name>
    <dbReference type="NCBI Taxonomy" id="5886"/>
    <lineage>
        <taxon>Eukaryota</taxon>
        <taxon>Sar</taxon>
        <taxon>Alveolata</taxon>
        <taxon>Ciliophora</taxon>
        <taxon>Intramacronucleata</taxon>
        <taxon>Oligohymenophorea</taxon>
        <taxon>Peniculida</taxon>
        <taxon>Parameciidae</taxon>
        <taxon>Paramecium</taxon>
    </lineage>
</organism>
<accession>A0A8S1M2X8</accession>